<gene>
    <name evidence="3" type="ORF">QR98_0037680</name>
    <name evidence="2" type="ORF">SSS_8594</name>
</gene>
<dbReference type="Proteomes" id="UP000070412">
    <property type="component" value="Unassembled WGS sequence"/>
</dbReference>
<dbReference type="OrthoDB" id="197967at2759"/>
<dbReference type="EMBL" id="WVUK01000053">
    <property type="protein sequence ID" value="KAF7494332.1"/>
    <property type="molecule type" value="Genomic_DNA"/>
</dbReference>
<dbReference type="EnsemblMetazoa" id="SSS_8594s_mrna">
    <property type="protein sequence ID" value="KAF7494332.1"/>
    <property type="gene ID" value="SSS_8594"/>
</dbReference>
<dbReference type="OMA" id="FHSLDQY"/>
<accession>A0A132A2S9</accession>
<dbReference type="Pfam" id="PF09725">
    <property type="entry name" value="Fra10Ac1"/>
    <property type="match status" value="1"/>
</dbReference>
<dbReference type="PANTHER" id="PTHR11567">
    <property type="entry name" value="ACID PHOSPHATASE-RELATED"/>
    <property type="match status" value="1"/>
</dbReference>
<dbReference type="PANTHER" id="PTHR11567:SF25">
    <property type="entry name" value="PROTEIN FRA10AC1"/>
    <property type="match status" value="1"/>
</dbReference>
<dbReference type="InterPro" id="IPR050645">
    <property type="entry name" value="Histidine_acid_phosphatase"/>
</dbReference>
<name>A0A132A2S9_SARSC</name>
<reference evidence="4" key="4">
    <citation type="submission" date="2022-06" db="UniProtKB">
        <authorList>
            <consortium name="EnsemblMetazoa"/>
        </authorList>
    </citation>
    <scope>IDENTIFICATION</scope>
</reference>
<dbReference type="AlphaFoldDB" id="A0A132A2S9"/>
<keyword evidence="5" id="KW-1185">Reference proteome</keyword>
<dbReference type="VEuPathDB" id="VectorBase:SSCA000865"/>
<protein>
    <submittedName>
        <fullName evidence="2">Protein FRA10AC1 -like protein</fullName>
    </submittedName>
</protein>
<reference evidence="2" key="3">
    <citation type="submission" date="2020-01" db="EMBL/GenBank/DDBJ databases">
        <authorList>
            <person name="Korhonen P.K.K."/>
            <person name="Guangxu M.G."/>
            <person name="Wang T.W."/>
            <person name="Stroehlein A.J.S."/>
            <person name="Young N.D."/>
            <person name="Ang C.-S.A."/>
            <person name="Fernando D.W.F."/>
            <person name="Lu H.L."/>
            <person name="Taylor S.T."/>
            <person name="Ehtesham M.E.M."/>
            <person name="Najaraj S.H.N."/>
            <person name="Harsha G.H.G."/>
            <person name="Madugundu A.M."/>
            <person name="Renuse S.R."/>
            <person name="Holt D.H."/>
            <person name="Pandey A.P."/>
            <person name="Papenfuss A.P."/>
            <person name="Gasser R.B.G."/>
            <person name="Fischer K.F."/>
        </authorList>
    </citation>
    <scope>NUCLEOTIDE SEQUENCE</scope>
    <source>
        <strain evidence="2">SSS_KF_BRIS2020</strain>
    </source>
</reference>
<evidence type="ECO:0000313" key="4">
    <source>
        <dbReference type="EnsemblMetazoa" id="KAF7494332.1"/>
    </source>
</evidence>
<sequence length="314" mass="37795">MSEKMNDAVTPSSKRKNISETSIEENILKKMKPDNLMVIDKNSDGEKKHRVNFHSLDQYTRHKLLINYYQLTSPGKYETIFQNERKKIKTDLEVLKENHRFIWSDEDLESGELTWGQRLAKKYYSRLFKEYCIVDLSLFDQNKFGMRWRTEPEIINGKGQFVCGAKRCDSQENLNSWEVLFGYEEHGKKQSALVKLRLCPECSAKLNYHREHKKIKKLDKKRRKYCKEKQDEYLKDDRNETGDYRIKKLNEEHEDNFESEKNERTEESYEELIEKIWRQPIKLDENECDSQNDEQQTRRKLEEDLDSYLDGLFD</sequence>
<evidence type="ECO:0000256" key="1">
    <source>
        <dbReference type="SAM" id="MobiDB-lite"/>
    </source>
</evidence>
<proteinExistence type="predicted"/>
<evidence type="ECO:0000313" key="6">
    <source>
        <dbReference type="Proteomes" id="UP000616769"/>
    </source>
</evidence>
<reference evidence="3 6" key="1">
    <citation type="journal article" date="2015" name="Parasit. Vectors">
        <title>Draft genome of the scabies mite.</title>
        <authorList>
            <person name="Rider S.D.Jr."/>
            <person name="Morgan M.S."/>
            <person name="Arlian L.G."/>
        </authorList>
    </citation>
    <scope>NUCLEOTIDE SEQUENCE [LARGE SCALE GENOMIC DNA]</scope>
    <source>
        <strain evidence="3">Arlian Lab</strain>
    </source>
</reference>
<dbReference type="EMBL" id="JXLN01010202">
    <property type="protein sequence ID" value="KPM05307.1"/>
    <property type="molecule type" value="Genomic_DNA"/>
</dbReference>
<reference evidence="5" key="2">
    <citation type="journal article" date="2020" name="PLoS Negl. Trop. Dis.">
        <title>High-quality nuclear genome for Sarcoptes scabiei-A critical resource for a neglected parasite.</title>
        <authorList>
            <person name="Korhonen P.K."/>
            <person name="Gasser R.B."/>
            <person name="Ma G."/>
            <person name="Wang T."/>
            <person name="Stroehlein A.J."/>
            <person name="Young N.D."/>
            <person name="Ang C.S."/>
            <person name="Fernando D.D."/>
            <person name="Lu H.C."/>
            <person name="Taylor S."/>
            <person name="Reynolds S.L."/>
            <person name="Mofiz E."/>
            <person name="Najaraj S.H."/>
            <person name="Gowda H."/>
            <person name="Madugundu A."/>
            <person name="Renuse S."/>
            <person name="Holt D."/>
            <person name="Pandey A."/>
            <person name="Papenfuss A.T."/>
            <person name="Fischer K."/>
        </authorList>
    </citation>
    <scope>NUCLEOTIDE SEQUENCE [LARGE SCALE GENOMIC DNA]</scope>
</reference>
<feature type="region of interest" description="Disordered" evidence="1">
    <location>
        <begin position="1"/>
        <end position="22"/>
    </location>
</feature>
<evidence type="ECO:0000313" key="3">
    <source>
        <dbReference type="EMBL" id="KPM05307.1"/>
    </source>
</evidence>
<evidence type="ECO:0000313" key="5">
    <source>
        <dbReference type="Proteomes" id="UP000070412"/>
    </source>
</evidence>
<dbReference type="InterPro" id="IPR019129">
    <property type="entry name" value="Folate-sensitive_fs_Fra10Ac1"/>
</dbReference>
<dbReference type="GO" id="GO:0016791">
    <property type="term" value="F:phosphatase activity"/>
    <property type="evidence" value="ECO:0007669"/>
    <property type="project" value="TreeGrafter"/>
</dbReference>
<dbReference type="Proteomes" id="UP000616769">
    <property type="component" value="Unassembled WGS sequence"/>
</dbReference>
<evidence type="ECO:0000313" key="2">
    <source>
        <dbReference type="EMBL" id="KAF7494332.1"/>
    </source>
</evidence>
<organism evidence="3 6">
    <name type="scientific">Sarcoptes scabiei</name>
    <name type="common">Itch mite</name>
    <name type="synonym">Acarus scabiei</name>
    <dbReference type="NCBI Taxonomy" id="52283"/>
    <lineage>
        <taxon>Eukaryota</taxon>
        <taxon>Metazoa</taxon>
        <taxon>Ecdysozoa</taxon>
        <taxon>Arthropoda</taxon>
        <taxon>Chelicerata</taxon>
        <taxon>Arachnida</taxon>
        <taxon>Acari</taxon>
        <taxon>Acariformes</taxon>
        <taxon>Sarcoptiformes</taxon>
        <taxon>Astigmata</taxon>
        <taxon>Psoroptidia</taxon>
        <taxon>Sarcoptoidea</taxon>
        <taxon>Sarcoptidae</taxon>
        <taxon>Sarcoptinae</taxon>
        <taxon>Sarcoptes</taxon>
    </lineage>
</organism>